<dbReference type="EMBL" id="CAJVCH010136236">
    <property type="protein sequence ID" value="CAG7726492.1"/>
    <property type="molecule type" value="Genomic_DNA"/>
</dbReference>
<accession>A0A8J2JUB8</accession>
<evidence type="ECO:0000313" key="2">
    <source>
        <dbReference type="EMBL" id="CAG7726492.1"/>
    </source>
</evidence>
<feature type="region of interest" description="Disordered" evidence="1">
    <location>
        <begin position="1"/>
        <end position="20"/>
    </location>
</feature>
<protein>
    <submittedName>
        <fullName evidence="2">Uncharacterized protein</fullName>
    </submittedName>
</protein>
<evidence type="ECO:0000313" key="3">
    <source>
        <dbReference type="Proteomes" id="UP000708208"/>
    </source>
</evidence>
<keyword evidence="3" id="KW-1185">Reference proteome</keyword>
<comment type="caution">
    <text evidence="2">The sequence shown here is derived from an EMBL/GenBank/DDBJ whole genome shotgun (WGS) entry which is preliminary data.</text>
</comment>
<gene>
    <name evidence="2" type="ORF">AFUS01_LOCUS15403</name>
</gene>
<dbReference type="AlphaFoldDB" id="A0A8J2JUB8"/>
<evidence type="ECO:0000256" key="1">
    <source>
        <dbReference type="SAM" id="MobiDB-lite"/>
    </source>
</evidence>
<organism evidence="2 3">
    <name type="scientific">Allacma fusca</name>
    <dbReference type="NCBI Taxonomy" id="39272"/>
    <lineage>
        <taxon>Eukaryota</taxon>
        <taxon>Metazoa</taxon>
        <taxon>Ecdysozoa</taxon>
        <taxon>Arthropoda</taxon>
        <taxon>Hexapoda</taxon>
        <taxon>Collembola</taxon>
        <taxon>Symphypleona</taxon>
        <taxon>Sminthuridae</taxon>
        <taxon>Allacma</taxon>
    </lineage>
</organism>
<reference evidence="2" key="1">
    <citation type="submission" date="2021-06" db="EMBL/GenBank/DDBJ databases">
        <authorList>
            <person name="Hodson N. C."/>
            <person name="Mongue J. A."/>
            <person name="Jaron S. K."/>
        </authorList>
    </citation>
    <scope>NUCLEOTIDE SEQUENCE</scope>
</reference>
<proteinExistence type="predicted"/>
<name>A0A8J2JUB8_9HEXA</name>
<sequence length="20" mass="2067">MRGTSEPPQPVRAGGNNSVL</sequence>
<dbReference type="Proteomes" id="UP000708208">
    <property type="component" value="Unassembled WGS sequence"/>
</dbReference>
<feature type="non-terminal residue" evidence="2">
    <location>
        <position position="1"/>
    </location>
</feature>